<evidence type="ECO:0000256" key="1">
    <source>
        <dbReference type="SAM" id="MobiDB-lite"/>
    </source>
</evidence>
<sequence>MEEELPLDLNPGVPAQPPQVDSFLYSQLAALDAPNSIPPSSLPGLIIPKFLAKSQVPPRPKPPVPFDYFVYPKRNWRSMSKEHIRMHIVDRYSAKQRYIAAYKEWEQKHSRWAFGIYHLVRAVTKSQRQEVPAPVEQAQETSTVDAPEAGEQTAGTTATDVISDLDVNFEAVLTVLQEGAEVDELDRVKRWWIQATEHTRQHRLDKRNECGSTPVLPILDRQGIDAFGSRGSSAMERPGTPDIKLPDQAARKIHSSMSSCVPPKLLPGQEEFSMSESEDEDEEEQEDSCPSWRIYSDQCSCGYAGCHCRSWMRWWNKTFQMLKYVEHVDLPVSLAGVAGMLAPRVEGTATRYARVSVGERYEPVKRELPVQSLRKPKSPKSKKRPRSSTLRNANLNWAYFAPVPVGQKSNQGGSVSTLDEQPPSKRIFKSHWEDYFDFHSKISDEYITDIVQNIVRRVEFHRPQSVVPPPQWPFRNRTVQWISYVQYTYGLPSEIYFLAINLVDRYAAGCPNLASLNGAQWDLIGFSCLWLAWKYENYTTVPRIEDFIAHCELPGLTRNNILHAEWMVRRTIGLDLSYTSPANTARLDLANSPYTKETAYLARFLTEIWTTVPQLVRCPSTVIGPVSGWMACVLTDIPISNSTKRSISSAEAYTHETAMYILMGVLNMPRPIEKPREQALFYKWTLPIVNNIAGWCQQTLDLVWPDRTSEGSLPYFTERLPELRAMARSRPFVLGSGPSPLHPLFET</sequence>
<dbReference type="Proteomes" id="UP000663841">
    <property type="component" value="Unassembled WGS sequence"/>
</dbReference>
<dbReference type="Pfam" id="PF00134">
    <property type="entry name" value="Cyclin_N"/>
    <property type="match status" value="1"/>
</dbReference>
<dbReference type="InterPro" id="IPR039361">
    <property type="entry name" value="Cyclin"/>
</dbReference>
<dbReference type="InterPro" id="IPR006671">
    <property type="entry name" value="Cyclin_N"/>
</dbReference>
<evidence type="ECO:0000259" key="2">
    <source>
        <dbReference type="Pfam" id="PF00134"/>
    </source>
</evidence>
<feature type="region of interest" description="Disordered" evidence="1">
    <location>
        <begin position="257"/>
        <end position="288"/>
    </location>
</feature>
<reference evidence="3" key="1">
    <citation type="submission" date="2021-01" db="EMBL/GenBank/DDBJ databases">
        <authorList>
            <person name="Kaushik A."/>
        </authorList>
    </citation>
    <scope>NUCLEOTIDE SEQUENCE</scope>
    <source>
        <strain evidence="3">AG3-T5</strain>
    </source>
</reference>
<protein>
    <recommendedName>
        <fullName evidence="2">Cyclin N-terminal domain-containing protein</fullName>
    </recommendedName>
</protein>
<dbReference type="PANTHER" id="PTHR10177">
    <property type="entry name" value="CYCLINS"/>
    <property type="match status" value="1"/>
</dbReference>
<name>A0A8H2X2Y0_9AGAM</name>
<feature type="compositionally biased region" description="Acidic residues" evidence="1">
    <location>
        <begin position="276"/>
        <end position="287"/>
    </location>
</feature>
<feature type="compositionally biased region" description="Basic residues" evidence="1">
    <location>
        <begin position="374"/>
        <end position="386"/>
    </location>
</feature>
<organism evidence="3 4">
    <name type="scientific">Rhizoctonia solani</name>
    <dbReference type="NCBI Taxonomy" id="456999"/>
    <lineage>
        <taxon>Eukaryota</taxon>
        <taxon>Fungi</taxon>
        <taxon>Dikarya</taxon>
        <taxon>Basidiomycota</taxon>
        <taxon>Agaricomycotina</taxon>
        <taxon>Agaricomycetes</taxon>
        <taxon>Cantharellales</taxon>
        <taxon>Ceratobasidiaceae</taxon>
        <taxon>Rhizoctonia</taxon>
    </lineage>
</organism>
<dbReference type="InterPro" id="IPR036915">
    <property type="entry name" value="Cyclin-like_sf"/>
</dbReference>
<comment type="caution">
    <text evidence="3">The sequence shown here is derived from an EMBL/GenBank/DDBJ whole genome shotgun (WGS) entry which is preliminary data.</text>
</comment>
<dbReference type="AlphaFoldDB" id="A0A8H2X2Y0"/>
<accession>A0A8H2X2Y0</accession>
<feature type="region of interest" description="Disordered" evidence="1">
    <location>
        <begin position="368"/>
        <end position="388"/>
    </location>
</feature>
<gene>
    <name evidence="3" type="ORF">RDB_LOCUS34851</name>
</gene>
<evidence type="ECO:0000313" key="3">
    <source>
        <dbReference type="EMBL" id="CAE6416524.1"/>
    </source>
</evidence>
<feature type="region of interest" description="Disordered" evidence="1">
    <location>
        <begin position="128"/>
        <end position="154"/>
    </location>
</feature>
<proteinExistence type="predicted"/>
<feature type="domain" description="Cyclin N-terminal" evidence="2">
    <location>
        <begin position="470"/>
        <end position="576"/>
    </location>
</feature>
<evidence type="ECO:0000313" key="4">
    <source>
        <dbReference type="Proteomes" id="UP000663841"/>
    </source>
</evidence>
<dbReference type="Gene3D" id="1.10.472.10">
    <property type="entry name" value="Cyclin-like"/>
    <property type="match status" value="2"/>
</dbReference>
<dbReference type="EMBL" id="CAJMWW010000070">
    <property type="protein sequence ID" value="CAE6416524.1"/>
    <property type="molecule type" value="Genomic_DNA"/>
</dbReference>
<dbReference type="SUPFAM" id="SSF47954">
    <property type="entry name" value="Cyclin-like"/>
    <property type="match status" value="1"/>
</dbReference>